<feature type="domain" description="MAM" evidence="5">
    <location>
        <begin position="957"/>
        <end position="1116"/>
    </location>
</feature>
<feature type="domain" description="MAM" evidence="5">
    <location>
        <begin position="2570"/>
        <end position="2731"/>
    </location>
</feature>
<dbReference type="OrthoDB" id="412155at2759"/>
<name>A0A7M7PFG1_STRPU</name>
<dbReference type="PROSITE" id="PS50068">
    <property type="entry name" value="LDLRA_2"/>
    <property type="match status" value="3"/>
</dbReference>
<dbReference type="InterPro" id="IPR023415">
    <property type="entry name" value="LDLR_class-A_CS"/>
</dbReference>
<dbReference type="InterPro" id="IPR013320">
    <property type="entry name" value="ConA-like_dom_sf"/>
</dbReference>
<feature type="domain" description="MAM" evidence="5">
    <location>
        <begin position="1118"/>
        <end position="1281"/>
    </location>
</feature>
<keyword evidence="1" id="KW-0677">Repeat</keyword>
<feature type="disulfide bond" evidence="3">
    <location>
        <begin position="2980"/>
        <end position="2995"/>
    </location>
</feature>
<dbReference type="KEGG" id="spu:105442246"/>
<feature type="domain" description="MAM" evidence="5">
    <location>
        <begin position="112"/>
        <end position="269"/>
    </location>
</feature>
<feature type="domain" description="MAM" evidence="5">
    <location>
        <begin position="2369"/>
        <end position="2531"/>
    </location>
</feature>
<feature type="domain" description="MAM" evidence="5">
    <location>
        <begin position="782"/>
        <end position="953"/>
    </location>
</feature>
<feature type="domain" description="MAM" evidence="5">
    <location>
        <begin position="3317"/>
        <end position="3478"/>
    </location>
</feature>
<dbReference type="FunFam" id="2.60.120.200:FF:000128">
    <property type="entry name" value="enteropeptidase isoform X2"/>
    <property type="match status" value="1"/>
</dbReference>
<dbReference type="InterPro" id="IPR000998">
    <property type="entry name" value="MAM_dom"/>
</dbReference>
<evidence type="ECO:0000313" key="6">
    <source>
        <dbReference type="EnsemblMetazoa" id="XP_030849910"/>
    </source>
</evidence>
<dbReference type="CDD" id="cd06263">
    <property type="entry name" value="MAM"/>
    <property type="match status" value="23"/>
</dbReference>
<feature type="domain" description="MAM" evidence="5">
    <location>
        <begin position="3983"/>
        <end position="4148"/>
    </location>
</feature>
<reference evidence="6" key="2">
    <citation type="submission" date="2021-01" db="UniProtKB">
        <authorList>
            <consortium name="EnsemblMetazoa"/>
        </authorList>
    </citation>
    <scope>IDENTIFICATION</scope>
</reference>
<dbReference type="Pfam" id="PF00057">
    <property type="entry name" value="Ldl_recept_a"/>
    <property type="match status" value="2"/>
</dbReference>
<accession>A0A7M7PFG1</accession>
<feature type="compositionally biased region" description="Polar residues" evidence="4">
    <location>
        <begin position="811"/>
        <end position="828"/>
    </location>
</feature>
<evidence type="ECO:0000256" key="3">
    <source>
        <dbReference type="PROSITE-ProRule" id="PRU00124"/>
    </source>
</evidence>
<feature type="disulfide bond" evidence="3">
    <location>
        <begin position="2757"/>
        <end position="2772"/>
    </location>
</feature>
<comment type="caution">
    <text evidence="3">Lacks conserved residue(s) required for the propagation of feature annotation.</text>
</comment>
<feature type="domain" description="MAM" evidence="5">
    <location>
        <begin position="271"/>
        <end position="436"/>
    </location>
</feature>
<sequence>MTYAILKSTVFTGDTTRCFGFYYFMYGDNLGDIEVQLITDDSTEPWSLKTVSGNKGYGWKQALVPIPTLSDSFSYQIFLKGDLQYTYYGDICIDDITLEDRDCSDELAPENQGCDFENGFCSWVLGSIYPWKRASSETHYDEEGPGADHTIGDERGFYMYLDVPYENDWARLNSPRMMNPTAESTCMEFWYQQYGSPTGSRLSVYVQNMDGEMSVWNETEPTGPQWGPGQVQLSGTDQFMVIFEGVRGSGYDGVLVLDDISFTTGACGTPSYCGFENGQCGFTQSPTDTLPWQVSTPSSFSSDVLPPYDATYQLSKGHFMFLDLSNVQNLNYYGVLESGVFSQGTVSDRCLKVWFYMNNPTSVSLTVNQVGVPSGQTKVILSYSGMTLSTEWLAFQIPVSVTEDFKITFLGRSVDITKDGSISIDDIKFNDGPCESLGTCTFENDYCLWKNVRDEDDFDWTRSRGEAGPPADPWGPSADHTKQTLAGVYAVMDPSGSSVGDNAILKSPEFLTDSIQCLEFYYFLHYEMTGNLDVQVLPNTDPVPTTLVSYSGNQGASWKQSLVTLNISDAESYTVLLNASVRGLTYEANINIDDITFYSGDCTGHSDICHFTFDLCDWVQEDVYDEIDWFWGSGSDSRYGSSGNKALPDHSTGTVIGGYAYIDMRDSTNQRGDRGRLLGFERNPPIDGQAECLGFWYHLDEADVGSLNIYMQWMDNGTRFITDDPLWSTSGNRGDYWWFAGATFINTLPYQAVIEGLIGGASEGGITIDDVGFMPGPCDPKGHCSFDRDMCSWRMGADDGIEDEDPWIRESGSTVSEDTGPSNDHTTGTSEGYYLYSKGNHMVPWETATLYSEIFDATTSGGDCFSFWYHAIAPYSPVVSLTVSLRQFNPPGIYEPVVMFSLTEGTIDRWFMGQFDIQSETEFQILFLVSGESGGSADTAIDDTSITTSLCQEPSPWACTFEDGLCGYTQATDAEKEWRRYTGSTSSQLTGPSFDHTTGTSEGFYMYLETSSELTGDKARLLSPFAPPGKYCVGFWFHMFGQTIATLNVYLQRNETALDLPVWTRTGSSGNQWIEGYVDVVDIYEFRVVYEAVQGTSFTGDMAIDDVDMMEGECTGTHSCDFQHDDICSYAQEASRDDFDWLQGSGSTLSAGTGPTSDHTYGTTYGKYMYIDSSEQSPGDKAQLYTKILSEDPSGIVCWKFYYHMYGAGVDTLRILSDVDGVQNEVSSISGNRGDKWFAAQAEVTTSQRHRLVFEASVGDRTDTGDIGIDDVDYRSGPCGHDLSCNFESNLCLWENAEYGDAADWIRLTGTSETTETGPNIDHTIGTALGYYIYLESNTLAPGYTSWLISYMKLNVTIYTWRATRLPQVTHPGSSHSMKLNVLLSFSGYYIYLESNTLAPGYTSWLISPSLRLEDLSVACFTFWYHMYGSTIGELNLFLVDETTLDETYQWRLNGQQNPDQDTWLQGKFGIFNPGMTTPTPQLGQTYVIKIEAVLGYFNYGDIALDDLDVESEACSVYPASAEPSLQESASCDFEVNRCGWFDMDDDRLDWMRYRGQAPTGGTGPYKDHTTGNGFYLYLESSQGSQGYSAKVISPVILGTPIRACFSFWVYMFGQTMGQLELSVGSIDGEQQDSLWRQDGTLQNQWVYRQVEITTDYDFQLIFTATRGSSYYSDIAIDDLSYDPSSACPHLEECSFETDYCGWSQETVQDDFDWKRTRGKEHNAIPSDKTTGVNTGYYAWVDTTTNPVDGQNAILYSPTYTLTSIPHCLRFYYYHDGIGALTVHSRQSGMYSDPVWVAPPTGVTDWRFGSSTVTDVHSFQAAFKGTVGSTPGSLMAIDEVRIDLGVCPPLGYCTFEEPTCDWYNIQTDDFDWLVYSGSTPSGGTGPTSDHTLGTNNGHYIYIESSSSHSSYQAILWSVDFPARIEGCFSFWYHMYGTELGFLNVYTQEMATGLRENIWTKNNNQGNAWILAEIDTSIGVYHQIFFQAIDHVNSGSYTGDIALDDIQYTEHSCKYVPPPTTAPTRPPVTITPLQWDCTFEDSTLCTWTQGTNNDMDWIIQTGSTPTVGTGPPADHTTQTQEGHYIVIDASSTNADEVARIYSEPIPTGSQMCITYWYHMYGAHVGTLNVGYGNTDGNEEGPVIWTKSGAQSYNWEVGRVAIITTATNPKVYLEGTAGDGYQGDIAIDDVILVYGDCPALLFCDFQSDDACGFVNSDNDQMDWSRDRGLSSVSTGPQMDHTYGTTDGYYMRIKTGQRPQVSDYGRLLSPVYPTPLSGFRCVEFWYMMSEVFAEFVLHATYLDENDYIYPIGIQETYSDPTSGFWRRASLEVPSSNRNMFVFDLTVKDPISGAFVAIDDVYMRNGQCSSQLGSCDFEVDTCDWTNTQNADEIDWLRHSGSTGTQGTGPTFDHTTGTPSGWYMYIDSALGSFGTRARLESSSIYPPEDFACFSLWYHMTCSDDSKNTLTVAWETLDVTTVIWSFTEVEENEWSYMQHSFIVTDEYRMMIEGILADTASCDIAIDDLYLFDGACSADTTPAPPFSCLDGSGIVDASKVCDMRSDCDDGSDEMNCGICSFEDDECGYISDPAGMFPWVRQGGGVSTTPPPNLLLPPSDYQGADGTYMIVNNTATPTVGGDYARLVGPWIQEAGSSCIMQFWYYLSTADDIFVSYKTTPIEETIMYRTANTNGYWQQGIFSVGRIRNPFQINFLGHPGVSSSGSIIAVSDVLLSNCGFRETEGSCGVGEFTCSNRACVDMDQVCNYADDCGDYSDEITCDPDRYTGRCDFESNLCSYTHLPGDYLWIRTSGALTPDTQFAPTRDHTSNSAGGHYLLADGLITSPGDIARMASPTFRATGLTSNCEIRLYFFGHGTDTGVINIYTRTSVGGPLELETKLSNFATDSFSYYDEDLTVLDNFQVVIEAVAGSGPNGAIAIDDISFMNCDLSNDPLPVGSTLVPPTTQIPCPIASDYQCGDGQCIPRDQVCDFITQCDNERDELYCGACEFDDSETCGSENFGWQMREAGSDSDYLPTDHFNNASAPGFYLESIYGYNTLTTPLVGPTGPACQVEFYYYMSMSSTQLELRVRIEDGQQLFVVRGSQNPGTWEYGVAYIGVFDEQIKLSFDHIYLFPIDGPSAFTMALDGISYLQCLGNSSVSPDISCTFEDGLCGYIQGLTPDEDDFDWSRARGETDSESTGPRFDHTTGSGYYMYIEADGPADGKKAILKSHPQRATSDDGVCLTWYYHMYGPDVDKFNVYIQQGSQATPIFKRQGTQGNQWKYAQWTVTSSISWGVAFEAYKGLGTAGDIAIDDVIVLDGACSAQRTCDFEAGFCSWTQDSSDDFDWSIGNNGDPSEGTGPPTDHTMGTDLGMFAYVHTAQPPRADGEIAKLFSPVYPASTSECLTFWYHVYGTTVGKLEILIYDTVSEQSTSIWQQTGHEMQWYYGRASLTPSHPYQIDISATLGDGFNGDIAIDDLAILDESCSRPGYCDFEQDKCGWSDEQETDTRDWLRNNGATPSPYTGPSFDHTTGTQLGMYVYYEAEDNPYNSWADLVSEYLPLTSASCITFWYHMFGNAIGSLEVYTMGMDDTQIGPQWSMTGSQGDAWVLGAADIAFNGEFRVVFKASGNEGAQGDIALDDIDIQSGSCSDGGAPTAIPVVSMACTFESNMCAYIQLTSDQFEWKRTYWYSNTRSTGPSFDHTRGDSNGYYVYIDASDQSPGDKAQLAAPTQNPTGAGSTKCLVFWYHMYGVQVNRLNVYLRRYRSQVTEDSIIFTQYGSQGNQWIKGEKEITTEDTWAIIYEGVVGDGQYGDIALDDLNLYDGVCPQQVECDFELDFCFWTQDQSNSWQWLRNAGPTPTADTGPSYDHSTGTTFGYYAYVSASDASAGSKALLYSPIYSDTDMECLRFWYHMYGSTLSTLTIYTEDQVTMSNSDPLFTRTGPSSDSWRFGQVSISSSHRYKAVIEAKRGDGVQGDIAIDDLEVIRGSCPPPGFCDFQNDLCGWSQEVVEDEWDWLRTSGGTDSSNTGPQVDHTYGTGEGYYIYFENSYVTSSTIGQSAMLNSEHFDAVGSACLSFWHYMYGADVGDLDVWMDFTSGQPRMHLWSQSGEQGNKWTNVKIDLNSDSEFRIKISAVGKIVGDAGDIAVDDLDIEMNGCSAIGTAPPVTTSKPTAAPVLSICTFESDWCDFTALTPSLSLSWARGKDSRSSYTGPTVDHTLGSTSGYYIYLDTSVGNSGDYARLLSSTMTSGSQGICLSWWYNMNGADINKLEVWKDVSSDIIEWVRLGHQGSDWKQGQVDLTGTFTADFRGYKGSGSRGEIALDDISFSSGKCPSQTMCDFEHGDWCGFDQDYTDQGDWNVEPNDFSALALTYGPEADHTYGTVLGKCI</sequence>
<dbReference type="SUPFAM" id="SSF49899">
    <property type="entry name" value="Concanavalin A-like lectins/glucanases"/>
    <property type="match status" value="26"/>
</dbReference>
<feature type="domain" description="MAM" evidence="5">
    <location>
        <begin position="2996"/>
        <end position="3146"/>
    </location>
</feature>
<dbReference type="PROSITE" id="PS00740">
    <property type="entry name" value="MAM_1"/>
    <property type="match status" value="1"/>
</dbReference>
<keyword evidence="7" id="KW-1185">Reference proteome</keyword>
<feature type="domain" description="MAM" evidence="5">
    <location>
        <begin position="4325"/>
        <end position="4377"/>
    </location>
</feature>
<feature type="domain" description="MAM" evidence="5">
    <location>
        <begin position="607"/>
        <end position="780"/>
    </location>
</feature>
<reference evidence="7" key="1">
    <citation type="submission" date="2015-02" db="EMBL/GenBank/DDBJ databases">
        <title>Genome sequencing for Strongylocentrotus purpuratus.</title>
        <authorList>
            <person name="Murali S."/>
            <person name="Liu Y."/>
            <person name="Vee V."/>
            <person name="English A."/>
            <person name="Wang M."/>
            <person name="Skinner E."/>
            <person name="Han Y."/>
            <person name="Muzny D.M."/>
            <person name="Worley K.C."/>
            <person name="Gibbs R.A."/>
        </authorList>
    </citation>
    <scope>NUCLEOTIDE SEQUENCE</scope>
</reference>
<evidence type="ECO:0000259" key="5">
    <source>
        <dbReference type="PROSITE" id="PS50060"/>
    </source>
</evidence>
<evidence type="ECO:0000313" key="7">
    <source>
        <dbReference type="Proteomes" id="UP000007110"/>
    </source>
</evidence>
<feature type="domain" description="MAM" evidence="5">
    <location>
        <begin position="3820"/>
        <end position="3981"/>
    </location>
</feature>
<feature type="disulfide bond" evidence="3">
    <location>
        <begin position="2738"/>
        <end position="2750"/>
    </location>
</feature>
<dbReference type="Gene3D" id="2.60.120.200">
    <property type="match status" value="27"/>
</dbReference>
<dbReference type="PANTHER" id="PTHR23282:SF146">
    <property type="entry name" value="RT07201P-RELATED"/>
    <property type="match status" value="1"/>
</dbReference>
<dbReference type="InParanoid" id="A0A7M7PFG1"/>
<feature type="domain" description="MAM" evidence="5">
    <location>
        <begin position="1283"/>
        <end position="1517"/>
    </location>
</feature>
<dbReference type="GeneID" id="105442246"/>
<feature type="disulfide bond" evidence="3">
    <location>
        <begin position="2554"/>
        <end position="2569"/>
    </location>
</feature>
<dbReference type="Pfam" id="PF00629">
    <property type="entry name" value="MAM"/>
    <property type="match status" value="26"/>
</dbReference>
<dbReference type="SUPFAM" id="SSF57424">
    <property type="entry name" value="LDL receptor-like module"/>
    <property type="match status" value="2"/>
</dbReference>
<dbReference type="Proteomes" id="UP000007110">
    <property type="component" value="Unassembled WGS sequence"/>
</dbReference>
<dbReference type="PRINTS" id="PR00020">
    <property type="entry name" value="MAMDOMAIN"/>
</dbReference>
<feature type="domain" description="MAM" evidence="5">
    <location>
        <begin position="2199"/>
        <end position="2366"/>
    </location>
</feature>
<organism evidence="6 7">
    <name type="scientific">Strongylocentrotus purpuratus</name>
    <name type="common">Purple sea urchin</name>
    <dbReference type="NCBI Taxonomy" id="7668"/>
    <lineage>
        <taxon>Eukaryota</taxon>
        <taxon>Metazoa</taxon>
        <taxon>Echinodermata</taxon>
        <taxon>Eleutherozoa</taxon>
        <taxon>Echinozoa</taxon>
        <taxon>Echinoidea</taxon>
        <taxon>Euechinoidea</taxon>
        <taxon>Echinacea</taxon>
        <taxon>Camarodonta</taxon>
        <taxon>Echinidea</taxon>
        <taxon>Strongylocentrotidae</taxon>
        <taxon>Strongylocentrotus</taxon>
    </lineage>
</organism>
<dbReference type="PROSITE" id="PS01209">
    <property type="entry name" value="LDLRA_1"/>
    <property type="match status" value="1"/>
</dbReference>
<feature type="domain" description="MAM" evidence="5">
    <location>
        <begin position="438"/>
        <end position="604"/>
    </location>
</feature>
<dbReference type="PANTHER" id="PTHR23282">
    <property type="entry name" value="APICAL ENDOSOMAL GLYCOPROTEIN PRECURSOR"/>
    <property type="match status" value="1"/>
</dbReference>
<dbReference type="SMART" id="SM00137">
    <property type="entry name" value="MAM"/>
    <property type="match status" value="23"/>
</dbReference>
<feature type="domain" description="MAM" evidence="5">
    <location>
        <begin position="1"/>
        <end position="105"/>
    </location>
</feature>
<feature type="domain" description="MAM" evidence="5">
    <location>
        <begin position="3480"/>
        <end position="3641"/>
    </location>
</feature>
<dbReference type="EnsemblMetazoa" id="XM_030994050">
    <property type="protein sequence ID" value="XP_030849910"/>
    <property type="gene ID" value="LOC105442246"/>
</dbReference>
<dbReference type="PRINTS" id="PR00261">
    <property type="entry name" value="LDLRECEPTOR"/>
</dbReference>
<dbReference type="CDD" id="cd00112">
    <property type="entry name" value="LDLa"/>
    <property type="match status" value="3"/>
</dbReference>
<dbReference type="InterPro" id="IPR036055">
    <property type="entry name" value="LDL_receptor-like_sf"/>
</dbReference>
<feature type="domain" description="MAM" evidence="5">
    <location>
        <begin position="2034"/>
        <end position="2197"/>
    </location>
</feature>
<feature type="domain" description="MAM" evidence="5">
    <location>
        <begin position="1530"/>
        <end position="1690"/>
    </location>
</feature>
<feature type="region of interest" description="Disordered" evidence="4">
    <location>
        <begin position="802"/>
        <end position="828"/>
    </location>
</feature>
<protein>
    <recommendedName>
        <fullName evidence="5">MAM domain-containing protein</fullName>
    </recommendedName>
</protein>
<evidence type="ECO:0000256" key="2">
    <source>
        <dbReference type="ARBA" id="ARBA00023157"/>
    </source>
</evidence>
<dbReference type="RefSeq" id="XP_030849910.1">
    <property type="nucleotide sequence ID" value="XM_030994050.1"/>
</dbReference>
<proteinExistence type="predicted"/>
<dbReference type="PROSITE" id="PS50060">
    <property type="entry name" value="MAM_2"/>
    <property type="match status" value="26"/>
</dbReference>
<dbReference type="InterPro" id="IPR051560">
    <property type="entry name" value="MAM_domain-containing"/>
</dbReference>
<feature type="domain" description="MAM" evidence="5">
    <location>
        <begin position="1692"/>
        <end position="1849"/>
    </location>
</feature>
<feature type="disulfide bond" evidence="3">
    <location>
        <begin position="2968"/>
        <end position="2986"/>
    </location>
</feature>
<keyword evidence="2 3" id="KW-1015">Disulfide bond</keyword>
<dbReference type="Gene3D" id="4.10.400.10">
    <property type="entry name" value="Low-density Lipoprotein Receptor"/>
    <property type="match status" value="3"/>
</dbReference>
<feature type="disulfide bond" evidence="3">
    <location>
        <begin position="2745"/>
        <end position="2763"/>
    </location>
</feature>
<dbReference type="GO" id="GO:0016020">
    <property type="term" value="C:membrane"/>
    <property type="evidence" value="ECO:0007669"/>
    <property type="project" value="InterPro"/>
</dbReference>
<dbReference type="InterPro" id="IPR002172">
    <property type="entry name" value="LDrepeatLR_classA_rpt"/>
</dbReference>
<feature type="domain" description="MAM" evidence="5">
    <location>
        <begin position="3653"/>
        <end position="3818"/>
    </location>
</feature>
<feature type="domain" description="MAM" evidence="5">
    <location>
        <begin position="4167"/>
        <end position="4323"/>
    </location>
</feature>
<feature type="domain" description="MAM" evidence="5">
    <location>
        <begin position="3154"/>
        <end position="3315"/>
    </location>
</feature>
<evidence type="ECO:0000256" key="4">
    <source>
        <dbReference type="SAM" id="MobiDB-lite"/>
    </source>
</evidence>
<feature type="domain" description="MAM" evidence="5">
    <location>
        <begin position="1851"/>
        <end position="2014"/>
    </location>
</feature>
<feature type="domain" description="MAM" evidence="5">
    <location>
        <begin position="2779"/>
        <end position="2940"/>
    </location>
</feature>
<dbReference type="SMART" id="SM00192">
    <property type="entry name" value="LDLa"/>
    <property type="match status" value="3"/>
</dbReference>
<dbReference type="OMA" id="YTSWLIS"/>
<evidence type="ECO:0000256" key="1">
    <source>
        <dbReference type="ARBA" id="ARBA00022737"/>
    </source>
</evidence>